<dbReference type="CDD" id="cd11364">
    <property type="entry name" value="RNase_PH_PNPase_2"/>
    <property type="match status" value="1"/>
</dbReference>
<dbReference type="PROSITE" id="PS50126">
    <property type="entry name" value="S1"/>
    <property type="match status" value="1"/>
</dbReference>
<feature type="domain" description="S1 motif" evidence="8">
    <location>
        <begin position="622"/>
        <end position="689"/>
    </location>
</feature>
<evidence type="ECO:0000313" key="10">
    <source>
        <dbReference type="Proteomes" id="UP001596091"/>
    </source>
</evidence>
<feature type="region of interest" description="Disordered" evidence="7">
    <location>
        <begin position="702"/>
        <end position="812"/>
    </location>
</feature>
<dbReference type="Pfam" id="PF03725">
    <property type="entry name" value="RNase_PH_C"/>
    <property type="match status" value="2"/>
</dbReference>
<dbReference type="InterPro" id="IPR036612">
    <property type="entry name" value="KH_dom_type_1_sf"/>
</dbReference>
<dbReference type="InterPro" id="IPR027408">
    <property type="entry name" value="PNPase/RNase_PH_dom_sf"/>
</dbReference>
<dbReference type="InterPro" id="IPR015847">
    <property type="entry name" value="ExoRNase_PH_dom2"/>
</dbReference>
<keyword evidence="2 6" id="KW-0808">Transferase</keyword>
<dbReference type="SMART" id="SM00322">
    <property type="entry name" value="KH"/>
    <property type="match status" value="1"/>
</dbReference>
<dbReference type="NCBIfam" id="TIGR03591">
    <property type="entry name" value="polynuc_phos"/>
    <property type="match status" value="1"/>
</dbReference>
<evidence type="ECO:0000256" key="7">
    <source>
        <dbReference type="SAM" id="MobiDB-lite"/>
    </source>
</evidence>
<dbReference type="SUPFAM" id="SSF55666">
    <property type="entry name" value="Ribonuclease PH domain 2-like"/>
    <property type="match status" value="2"/>
</dbReference>
<feature type="compositionally biased region" description="Acidic residues" evidence="7">
    <location>
        <begin position="743"/>
        <end position="758"/>
    </location>
</feature>
<evidence type="ECO:0000256" key="1">
    <source>
        <dbReference type="ARBA" id="ARBA00007404"/>
    </source>
</evidence>
<dbReference type="InterPro" id="IPR012162">
    <property type="entry name" value="PNPase"/>
</dbReference>
<dbReference type="InterPro" id="IPR004088">
    <property type="entry name" value="KH_dom_type_1"/>
</dbReference>
<dbReference type="EMBL" id="JBHSPH010000004">
    <property type="protein sequence ID" value="MFC5863411.1"/>
    <property type="molecule type" value="Genomic_DNA"/>
</dbReference>
<dbReference type="SUPFAM" id="SSF54211">
    <property type="entry name" value="Ribosomal protein S5 domain 2-like"/>
    <property type="match status" value="2"/>
</dbReference>
<dbReference type="Proteomes" id="UP001596091">
    <property type="component" value="Unassembled WGS sequence"/>
</dbReference>
<evidence type="ECO:0000256" key="6">
    <source>
        <dbReference type="HAMAP-Rule" id="MF_01595"/>
    </source>
</evidence>
<dbReference type="InterPro" id="IPR020568">
    <property type="entry name" value="Ribosomal_Su5_D2-typ_SF"/>
</dbReference>
<dbReference type="Pfam" id="PF00575">
    <property type="entry name" value="S1"/>
    <property type="match status" value="1"/>
</dbReference>
<dbReference type="CDD" id="cd02393">
    <property type="entry name" value="KH-I_PNPase"/>
    <property type="match status" value="1"/>
</dbReference>
<dbReference type="Gene3D" id="2.40.50.140">
    <property type="entry name" value="Nucleic acid-binding proteins"/>
    <property type="match status" value="1"/>
</dbReference>
<dbReference type="Pfam" id="PF00013">
    <property type="entry name" value="KH_1"/>
    <property type="match status" value="1"/>
</dbReference>
<dbReference type="CDD" id="cd04472">
    <property type="entry name" value="S1_PNPase"/>
    <property type="match status" value="1"/>
</dbReference>
<keyword evidence="4 6" id="KW-0460">Magnesium</keyword>
<dbReference type="CDD" id="cd11363">
    <property type="entry name" value="RNase_PH_PNPase_1"/>
    <property type="match status" value="1"/>
</dbReference>
<comment type="catalytic activity">
    <reaction evidence="6">
        <text>RNA(n+1) + phosphate = RNA(n) + a ribonucleoside 5'-diphosphate</text>
        <dbReference type="Rhea" id="RHEA:22096"/>
        <dbReference type="Rhea" id="RHEA-COMP:14527"/>
        <dbReference type="Rhea" id="RHEA-COMP:17342"/>
        <dbReference type="ChEBI" id="CHEBI:43474"/>
        <dbReference type="ChEBI" id="CHEBI:57930"/>
        <dbReference type="ChEBI" id="CHEBI:140395"/>
        <dbReference type="EC" id="2.7.7.8"/>
    </reaction>
</comment>
<evidence type="ECO:0000256" key="3">
    <source>
        <dbReference type="ARBA" id="ARBA00022695"/>
    </source>
</evidence>
<dbReference type="SUPFAM" id="SSF46915">
    <property type="entry name" value="Polynucleotide phosphorylase/guanosine pentaphosphate synthase (PNPase/GPSI), domain 3"/>
    <property type="match status" value="1"/>
</dbReference>
<keyword evidence="3 6" id="KW-0548">Nucleotidyltransferase</keyword>
<keyword evidence="6" id="KW-0963">Cytoplasm</keyword>
<dbReference type="Pfam" id="PF01138">
    <property type="entry name" value="RNase_PH"/>
    <property type="match status" value="2"/>
</dbReference>
<keyword evidence="5 6" id="KW-0694">RNA-binding</keyword>
<accession>A0ABW1EGJ7</accession>
<evidence type="ECO:0000313" key="9">
    <source>
        <dbReference type="EMBL" id="MFC5863411.1"/>
    </source>
</evidence>
<organism evidence="9 10">
    <name type="scientific">Acidicapsa dinghuensis</name>
    <dbReference type="NCBI Taxonomy" id="2218256"/>
    <lineage>
        <taxon>Bacteria</taxon>
        <taxon>Pseudomonadati</taxon>
        <taxon>Acidobacteriota</taxon>
        <taxon>Terriglobia</taxon>
        <taxon>Terriglobales</taxon>
        <taxon>Acidobacteriaceae</taxon>
        <taxon>Acidicapsa</taxon>
    </lineage>
</organism>
<dbReference type="EC" id="2.7.7.8" evidence="6"/>
<dbReference type="SMART" id="SM00316">
    <property type="entry name" value="S1"/>
    <property type="match status" value="1"/>
</dbReference>
<comment type="cofactor">
    <cofactor evidence="6">
        <name>Mg(2+)</name>
        <dbReference type="ChEBI" id="CHEBI:18420"/>
    </cofactor>
</comment>
<feature type="compositionally biased region" description="Gly residues" evidence="7">
    <location>
        <begin position="775"/>
        <end position="789"/>
    </location>
</feature>
<dbReference type="PROSITE" id="PS50084">
    <property type="entry name" value="KH_TYPE_1"/>
    <property type="match status" value="1"/>
</dbReference>
<comment type="similarity">
    <text evidence="1 6">Belongs to the polyribonucleotide nucleotidyltransferase family.</text>
</comment>
<gene>
    <name evidence="6 9" type="primary">pnp</name>
    <name evidence="9" type="ORF">ACFPT7_13990</name>
</gene>
<dbReference type="HAMAP" id="MF_01595">
    <property type="entry name" value="PNPase"/>
    <property type="match status" value="1"/>
</dbReference>
<evidence type="ECO:0000256" key="2">
    <source>
        <dbReference type="ARBA" id="ARBA00022679"/>
    </source>
</evidence>
<keyword evidence="10" id="KW-1185">Reference proteome</keyword>
<evidence type="ECO:0000256" key="4">
    <source>
        <dbReference type="ARBA" id="ARBA00022842"/>
    </source>
</evidence>
<name>A0ABW1EGJ7_9BACT</name>
<feature type="compositionally biased region" description="Low complexity" evidence="7">
    <location>
        <begin position="759"/>
        <end position="774"/>
    </location>
</feature>
<feature type="binding site" evidence="6">
    <location>
        <position position="486"/>
    </location>
    <ligand>
        <name>Mg(2+)</name>
        <dbReference type="ChEBI" id="CHEBI:18420"/>
    </ligand>
</feature>
<dbReference type="InterPro" id="IPR003029">
    <property type="entry name" value="S1_domain"/>
</dbReference>
<dbReference type="SUPFAM" id="SSF54791">
    <property type="entry name" value="Eukaryotic type KH-domain (KH-domain type I)"/>
    <property type="match status" value="1"/>
</dbReference>
<feature type="compositionally biased region" description="Gly residues" evidence="7">
    <location>
        <begin position="799"/>
        <end position="812"/>
    </location>
</feature>
<dbReference type="InterPro" id="IPR036345">
    <property type="entry name" value="ExoRNase_PH_dom2_sf"/>
</dbReference>
<feature type="compositionally biased region" description="Low complexity" evidence="7">
    <location>
        <begin position="703"/>
        <end position="714"/>
    </location>
</feature>
<dbReference type="InterPro" id="IPR036456">
    <property type="entry name" value="PNPase_PH_RNA-bd_sf"/>
</dbReference>
<evidence type="ECO:0000256" key="5">
    <source>
        <dbReference type="ARBA" id="ARBA00022884"/>
    </source>
</evidence>
<reference evidence="10" key="1">
    <citation type="journal article" date="2019" name="Int. J. Syst. Evol. Microbiol.">
        <title>The Global Catalogue of Microorganisms (GCM) 10K type strain sequencing project: providing services to taxonomists for standard genome sequencing and annotation.</title>
        <authorList>
            <consortium name="The Broad Institute Genomics Platform"/>
            <consortium name="The Broad Institute Genome Sequencing Center for Infectious Disease"/>
            <person name="Wu L."/>
            <person name="Ma J."/>
        </authorList>
    </citation>
    <scope>NUCLEOTIDE SEQUENCE [LARGE SCALE GENOMIC DNA]</scope>
    <source>
        <strain evidence="10">JCM 4087</strain>
    </source>
</reference>
<dbReference type="GO" id="GO:0004654">
    <property type="term" value="F:polyribonucleotide nucleotidyltransferase activity"/>
    <property type="evidence" value="ECO:0007669"/>
    <property type="project" value="UniProtKB-EC"/>
</dbReference>
<dbReference type="PANTHER" id="PTHR11252:SF0">
    <property type="entry name" value="POLYRIBONUCLEOTIDE NUCLEOTIDYLTRANSFERASE 1, MITOCHONDRIAL"/>
    <property type="match status" value="1"/>
</dbReference>
<dbReference type="Gene3D" id="3.30.230.70">
    <property type="entry name" value="GHMP Kinase, N-terminal domain"/>
    <property type="match status" value="2"/>
</dbReference>
<feature type="binding site" evidence="6">
    <location>
        <position position="492"/>
    </location>
    <ligand>
        <name>Mg(2+)</name>
        <dbReference type="ChEBI" id="CHEBI:18420"/>
    </ligand>
</feature>
<comment type="subcellular location">
    <subcellularLocation>
        <location evidence="6">Cytoplasm</location>
    </subcellularLocation>
</comment>
<sequence length="812" mass="87897">MKHEVAVELTGGKRLVFETGRMAKQASGAALVTLGDSVVLSTAVASPDPKEGIDFFPLTVDYREYAYAGGRIPGGFIKREGRPSEKEILTSRQIDRPIRPLFPDGFRNETQVIALVFSADKENDPDVVSINAAAAALALSDIPFSATVGAVRVGRVNGEFVINPTYTERAGSTMNIMVVGHKDGIVMIESGAKEETEENILAAIEFAHEEIKKIIVAIDELVSKAGKKKRVFTAPVEDAEYYNQLFAKIGDRLKDALDTKTHSKIESYDLIKQIKTELAAELPADDPNAKKKLNQYYELLRERIFREQVTKDRIRPDRRQFDEIRPISIESSVLPRTHGSALFTRGETQALVTATLGTTDDSQRMESFEGEQKKGFMLHYNFPPFSVGEVGRMTGVGRREVGHGALAERAISAVLPNPDESPYTIRIVSDILESNGSSSMASVCGASLALFDAGIPLKGAVAGVAMGLVKEGDDYAILTDIAGAEDHYGDMDFKVAGTRKGITALQMDIKIGGLTRQILSEAMEQARKGRLFLLDKMDAELDGPRVERSKYAPQIKTVHIPTDKIRDLIGPGGKTIRGIIEQTGVKIDVDDTGRVNVASSDADGLNQALAIINNLTAVPEVGKTYLGKVVRLAEFGAFVELFPGTDGLLHISEIAEHRVKDVKDELREGDQVMVKVLAIEGNRIKLSRKALIKEQKAKLGIVDAPAAPQGDAPAQPKPRIERPRNEFDERQPTSNASTILIEGGDDFEESEEFDEENEPNFNVADPGSSQNPGPSGLGGQGGGRPGGGGNRRRRRRGRPGPGGGGRGPSSGN</sequence>
<dbReference type="SUPFAM" id="SSF50249">
    <property type="entry name" value="Nucleic acid-binding proteins"/>
    <property type="match status" value="1"/>
</dbReference>
<dbReference type="PIRSF" id="PIRSF005499">
    <property type="entry name" value="PNPase"/>
    <property type="match status" value="1"/>
</dbReference>
<dbReference type="InterPro" id="IPR012340">
    <property type="entry name" value="NA-bd_OB-fold"/>
</dbReference>
<dbReference type="NCBIfam" id="NF008805">
    <property type="entry name" value="PRK11824.1"/>
    <property type="match status" value="1"/>
</dbReference>
<proteinExistence type="inferred from homology"/>
<feature type="compositionally biased region" description="Basic and acidic residues" evidence="7">
    <location>
        <begin position="718"/>
        <end position="731"/>
    </location>
</feature>
<protein>
    <recommendedName>
        <fullName evidence="6">Polyribonucleotide nucleotidyltransferase</fullName>
        <ecNumber evidence="6">2.7.7.8</ecNumber>
    </recommendedName>
    <alternativeName>
        <fullName evidence="6">Polynucleotide phosphorylase</fullName>
        <shortName evidence="6">PNPase</shortName>
    </alternativeName>
</protein>
<evidence type="ECO:0000259" key="8">
    <source>
        <dbReference type="PROSITE" id="PS50126"/>
    </source>
</evidence>
<comment type="function">
    <text evidence="6">Involved in mRNA degradation. Catalyzes the phosphorolysis of single-stranded polyribonucleotides processively in the 3'- to 5'-direction.</text>
</comment>
<dbReference type="PANTHER" id="PTHR11252">
    <property type="entry name" value="POLYRIBONUCLEOTIDE NUCLEOTIDYLTRANSFERASE"/>
    <property type="match status" value="1"/>
</dbReference>
<dbReference type="Gene3D" id="3.30.1370.10">
    <property type="entry name" value="K Homology domain, type 1"/>
    <property type="match status" value="1"/>
</dbReference>
<comment type="caution">
    <text evidence="9">The sequence shown here is derived from an EMBL/GenBank/DDBJ whole genome shotgun (WGS) entry which is preliminary data.</text>
</comment>
<dbReference type="InterPro" id="IPR004087">
    <property type="entry name" value="KH_dom"/>
</dbReference>
<keyword evidence="6" id="KW-0479">Metal-binding</keyword>
<dbReference type="InterPro" id="IPR001247">
    <property type="entry name" value="ExoRNase_PH_dom1"/>
</dbReference>
<dbReference type="RefSeq" id="WP_263341274.1">
    <property type="nucleotide sequence ID" value="NZ_JAGSYH010000007.1"/>
</dbReference>